<evidence type="ECO:0000313" key="4">
    <source>
        <dbReference type="Proteomes" id="UP000071561"/>
    </source>
</evidence>
<dbReference type="RefSeq" id="WP_068404986.1">
    <property type="nucleotide sequence ID" value="NZ_CP014504.1"/>
</dbReference>
<reference evidence="3 4" key="1">
    <citation type="submission" date="2016-03" db="EMBL/GenBank/DDBJ databases">
        <title>Complete genome sequence of Pedobacter cryoconitis PAMC 27485.</title>
        <authorList>
            <person name="Lee J."/>
            <person name="Kim O.-S."/>
        </authorList>
    </citation>
    <scope>NUCLEOTIDE SEQUENCE [LARGE SCALE GENOMIC DNA]</scope>
    <source>
        <strain evidence="3 4">PAMC 27485</strain>
    </source>
</reference>
<dbReference type="AlphaFoldDB" id="A0A127VIV5"/>
<dbReference type="OrthoDB" id="1096636at2"/>
<dbReference type="PROSITE" id="PS52015">
    <property type="entry name" value="TONB_CTD"/>
    <property type="match status" value="1"/>
</dbReference>
<feature type="signal peptide" evidence="1">
    <location>
        <begin position="1"/>
        <end position="18"/>
    </location>
</feature>
<dbReference type="PATRIC" id="fig|188932.3.peg.4518"/>
<dbReference type="Pfam" id="PF03544">
    <property type="entry name" value="TonB_C"/>
    <property type="match status" value="1"/>
</dbReference>
<feature type="chain" id="PRO_5007280711" evidence="1">
    <location>
        <begin position="19"/>
        <end position="216"/>
    </location>
</feature>
<dbReference type="Proteomes" id="UP000071561">
    <property type="component" value="Chromosome"/>
</dbReference>
<dbReference type="KEGG" id="pcm:AY601_4359"/>
<dbReference type="Gene3D" id="3.30.1150.10">
    <property type="match status" value="1"/>
</dbReference>
<keyword evidence="1" id="KW-0732">Signal</keyword>
<protein>
    <submittedName>
        <fullName evidence="3">TonB family protein</fullName>
    </submittedName>
</protein>
<accession>A0A127VIV5</accession>
<dbReference type="InterPro" id="IPR037682">
    <property type="entry name" value="TonB_C"/>
</dbReference>
<keyword evidence="4" id="KW-1185">Reference proteome</keyword>
<feature type="domain" description="TonB C-terminal" evidence="2">
    <location>
        <begin position="21"/>
        <end position="116"/>
    </location>
</feature>
<dbReference type="SUPFAM" id="SSF74653">
    <property type="entry name" value="TolA/TonB C-terminal domain"/>
    <property type="match status" value="1"/>
</dbReference>
<evidence type="ECO:0000256" key="1">
    <source>
        <dbReference type="SAM" id="SignalP"/>
    </source>
</evidence>
<evidence type="ECO:0000313" key="3">
    <source>
        <dbReference type="EMBL" id="AMQ01202.1"/>
    </source>
</evidence>
<organism evidence="3 4">
    <name type="scientific">Pedobacter cryoconitis</name>
    <dbReference type="NCBI Taxonomy" id="188932"/>
    <lineage>
        <taxon>Bacteria</taxon>
        <taxon>Pseudomonadati</taxon>
        <taxon>Bacteroidota</taxon>
        <taxon>Sphingobacteriia</taxon>
        <taxon>Sphingobacteriales</taxon>
        <taxon>Sphingobacteriaceae</taxon>
        <taxon>Pedobacter</taxon>
    </lineage>
</organism>
<dbReference type="EMBL" id="CP014504">
    <property type="protein sequence ID" value="AMQ01202.1"/>
    <property type="molecule type" value="Genomic_DNA"/>
</dbReference>
<name>A0A127VIV5_9SPHI</name>
<proteinExistence type="predicted"/>
<dbReference type="GO" id="GO:0055085">
    <property type="term" value="P:transmembrane transport"/>
    <property type="evidence" value="ECO:0007669"/>
    <property type="project" value="InterPro"/>
</dbReference>
<sequence precursor="true">MKKILAVFLFFIGFSAQAQPMLKGGLDAFIQTNIIYPGFSLQHCLEGKINVSFKVNLAGEVYTSKVSSGMGIDLDQEALRLIRLSSGKWQVPEGYDTAYVIIAPVNFTISGGDCSTIGITEKNKAIAAYRANEGLTEVITNFYRNKGQGKFNEAEEGRIIALKEELGYDDTYLKKKIEEGQKRFKQNDKQGACEDFLFVKYMGSALADELLEKYCK</sequence>
<gene>
    <name evidence="3" type="ORF">AY601_4359</name>
</gene>
<evidence type="ECO:0000259" key="2">
    <source>
        <dbReference type="PROSITE" id="PS52015"/>
    </source>
</evidence>